<keyword evidence="8" id="KW-1185">Reference proteome</keyword>
<feature type="transmembrane region" description="Helical" evidence="5">
    <location>
        <begin position="73"/>
        <end position="92"/>
    </location>
</feature>
<feature type="transmembrane region" description="Helical" evidence="5">
    <location>
        <begin position="252"/>
        <end position="278"/>
    </location>
</feature>
<evidence type="ECO:0000256" key="5">
    <source>
        <dbReference type="SAM" id="Phobius"/>
    </source>
</evidence>
<evidence type="ECO:0000256" key="2">
    <source>
        <dbReference type="ARBA" id="ARBA00022692"/>
    </source>
</evidence>
<feature type="transmembrane region" description="Helical" evidence="5">
    <location>
        <begin position="425"/>
        <end position="444"/>
    </location>
</feature>
<feature type="transmembrane region" description="Helical" evidence="5">
    <location>
        <begin position="12"/>
        <end position="41"/>
    </location>
</feature>
<dbReference type="InterPro" id="IPR051533">
    <property type="entry name" value="WaaL-like"/>
</dbReference>
<dbReference type="OrthoDB" id="7026333at2"/>
<evidence type="ECO:0000256" key="4">
    <source>
        <dbReference type="ARBA" id="ARBA00023136"/>
    </source>
</evidence>
<dbReference type="InterPro" id="IPR007016">
    <property type="entry name" value="O-antigen_ligase-rel_domated"/>
</dbReference>
<reference evidence="8" key="1">
    <citation type="submission" date="2016-10" db="EMBL/GenBank/DDBJ databases">
        <authorList>
            <person name="Varghese N."/>
            <person name="Submissions S."/>
        </authorList>
    </citation>
    <scope>NUCLEOTIDE SEQUENCE [LARGE SCALE GENOMIC DNA]</scope>
    <source>
        <strain evidence="8">ATCC 700689</strain>
    </source>
</reference>
<dbReference type="STRING" id="89065.SAMN05216605_101321"/>
<feature type="transmembrane region" description="Helical" evidence="5">
    <location>
        <begin position="222"/>
        <end position="240"/>
    </location>
</feature>
<feature type="transmembrane region" description="Helical" evidence="5">
    <location>
        <begin position="367"/>
        <end position="387"/>
    </location>
</feature>
<dbReference type="PANTHER" id="PTHR37422">
    <property type="entry name" value="TEICHURONIC ACID BIOSYNTHESIS PROTEIN TUAE"/>
    <property type="match status" value="1"/>
</dbReference>
<feature type="transmembrane region" description="Helical" evidence="5">
    <location>
        <begin position="162"/>
        <end position="179"/>
    </location>
</feature>
<evidence type="ECO:0000313" key="7">
    <source>
        <dbReference type="EMBL" id="SDG16759.1"/>
    </source>
</evidence>
<dbReference type="Proteomes" id="UP000182894">
    <property type="component" value="Unassembled WGS sequence"/>
</dbReference>
<name>A0A1G7S2U8_9PSED</name>
<evidence type="ECO:0000256" key="1">
    <source>
        <dbReference type="ARBA" id="ARBA00004141"/>
    </source>
</evidence>
<keyword evidence="7" id="KW-0436">Ligase</keyword>
<dbReference type="GO" id="GO:0016020">
    <property type="term" value="C:membrane"/>
    <property type="evidence" value="ECO:0007669"/>
    <property type="project" value="UniProtKB-SubCell"/>
</dbReference>
<accession>A0A1G7S2U8</accession>
<dbReference type="PANTHER" id="PTHR37422:SF23">
    <property type="entry name" value="TEICHURONIC ACID BIOSYNTHESIS PROTEIN TUAE"/>
    <property type="match status" value="1"/>
</dbReference>
<dbReference type="Pfam" id="PF04932">
    <property type="entry name" value="Wzy_C"/>
    <property type="match status" value="1"/>
</dbReference>
<feature type="transmembrane region" description="Helical" evidence="5">
    <location>
        <begin position="104"/>
        <end position="121"/>
    </location>
</feature>
<protein>
    <submittedName>
        <fullName evidence="7">O-Antigen ligase</fullName>
    </submittedName>
</protein>
<proteinExistence type="predicted"/>
<feature type="transmembrane region" description="Helical" evidence="5">
    <location>
        <begin position="133"/>
        <end position="150"/>
    </location>
</feature>
<feature type="transmembrane region" description="Helical" evidence="5">
    <location>
        <begin position="290"/>
        <end position="308"/>
    </location>
</feature>
<evidence type="ECO:0000259" key="6">
    <source>
        <dbReference type="Pfam" id="PF04932"/>
    </source>
</evidence>
<keyword evidence="3 5" id="KW-1133">Transmembrane helix</keyword>
<keyword evidence="2 5" id="KW-0812">Transmembrane</keyword>
<feature type="domain" description="O-antigen ligase-related" evidence="6">
    <location>
        <begin position="252"/>
        <end position="379"/>
    </location>
</feature>
<dbReference type="RefSeq" id="WP_074749650.1">
    <property type="nucleotide sequence ID" value="NZ_FNCO01000001.1"/>
</dbReference>
<gene>
    <name evidence="7" type="ORF">SAMN05216605_101321</name>
</gene>
<keyword evidence="4 5" id="KW-0472">Membrane</keyword>
<dbReference type="AlphaFoldDB" id="A0A1G7S2U8"/>
<evidence type="ECO:0000313" key="8">
    <source>
        <dbReference type="Proteomes" id="UP000182894"/>
    </source>
</evidence>
<sequence length="465" mass="50841">MPLAMPVGVFIALLFGVLVWVLPAIKVTAALIGVAAVVTIIRRPLRGLLLFGVLATFLPYATVQIGLRTTVSEALVMLIWASLVVHRLFALYTPPLHLLRTERWLIALMMFSALPFVAGQLTVNADGNGPVNWVRWLFNLSPLFLVPRLLNDDKSREQMTIALLLGTLFLLLLSIPVYLKSGSSTAIISIIGGLGYSNLDTLNEGLSGLSTRMGTPWTHPNIAGGALAMLLPLAFCIGVTRQGPVRTLGLAVAGLAAAGLLFTGSRGALLSLILVMCWMARRRVPYVGRLLMAGVFLGALLLMFYPPLQERLIGLFSSNDASTAIRFQEYSHFPDAMKMFPLGIGFKVDPPVPGTGLWGISNLWLNYVYKLGIPGMLLFTAVTVSWWKEARLDSHVVPLNRDTALWFGTRAGVMAALLSGVFDHYFSFTTVLIALFWLLLGLNLHEARRLQNTQHRTATEPGERP</sequence>
<dbReference type="GO" id="GO:0016874">
    <property type="term" value="F:ligase activity"/>
    <property type="evidence" value="ECO:0007669"/>
    <property type="project" value="UniProtKB-KW"/>
</dbReference>
<comment type="subcellular location">
    <subcellularLocation>
        <location evidence="1">Membrane</location>
        <topology evidence="1">Multi-pass membrane protein</topology>
    </subcellularLocation>
</comment>
<organism evidence="7 8">
    <name type="scientific">Pseudomonas abietaniphila</name>
    <dbReference type="NCBI Taxonomy" id="89065"/>
    <lineage>
        <taxon>Bacteria</taxon>
        <taxon>Pseudomonadati</taxon>
        <taxon>Pseudomonadota</taxon>
        <taxon>Gammaproteobacteria</taxon>
        <taxon>Pseudomonadales</taxon>
        <taxon>Pseudomonadaceae</taxon>
        <taxon>Pseudomonas</taxon>
    </lineage>
</organism>
<evidence type="ECO:0000256" key="3">
    <source>
        <dbReference type="ARBA" id="ARBA00022989"/>
    </source>
</evidence>
<feature type="transmembrane region" description="Helical" evidence="5">
    <location>
        <begin position="48"/>
        <end position="67"/>
    </location>
</feature>
<dbReference type="EMBL" id="FNCO01000001">
    <property type="protein sequence ID" value="SDG16759.1"/>
    <property type="molecule type" value="Genomic_DNA"/>
</dbReference>